<evidence type="ECO:0000313" key="3">
    <source>
        <dbReference type="Proteomes" id="UP000265520"/>
    </source>
</evidence>
<comment type="caution">
    <text evidence="2">The sequence shown here is derived from an EMBL/GenBank/DDBJ whole genome shotgun (WGS) entry which is preliminary data.</text>
</comment>
<evidence type="ECO:0000313" key="2">
    <source>
        <dbReference type="EMBL" id="MCH87332.1"/>
    </source>
</evidence>
<feature type="region of interest" description="Disordered" evidence="1">
    <location>
        <begin position="331"/>
        <end position="381"/>
    </location>
</feature>
<dbReference type="Proteomes" id="UP000265520">
    <property type="component" value="Unassembled WGS sequence"/>
</dbReference>
<keyword evidence="3" id="KW-1185">Reference proteome</keyword>
<evidence type="ECO:0000256" key="1">
    <source>
        <dbReference type="SAM" id="MobiDB-lite"/>
    </source>
</evidence>
<feature type="compositionally biased region" description="Polar residues" evidence="1">
    <location>
        <begin position="218"/>
        <end position="230"/>
    </location>
</feature>
<accession>A0A392MIK6</accession>
<evidence type="ECO:0008006" key="4">
    <source>
        <dbReference type="Google" id="ProtNLM"/>
    </source>
</evidence>
<gene>
    <name evidence="2" type="ORF">A2U01_0008200</name>
</gene>
<feature type="non-terminal residue" evidence="2">
    <location>
        <position position="1"/>
    </location>
</feature>
<reference evidence="2 3" key="1">
    <citation type="journal article" date="2018" name="Front. Plant Sci.">
        <title>Red Clover (Trifolium pratense) and Zigzag Clover (T. medium) - A Picture of Genomic Similarities and Differences.</title>
        <authorList>
            <person name="Dluhosova J."/>
            <person name="Istvanek J."/>
            <person name="Nedelnik J."/>
            <person name="Repkova J."/>
        </authorList>
    </citation>
    <scope>NUCLEOTIDE SEQUENCE [LARGE SCALE GENOMIC DNA]</scope>
    <source>
        <strain evidence="3">cv. 10/8</strain>
        <tissue evidence="2">Leaf</tissue>
    </source>
</reference>
<feature type="compositionally biased region" description="Basic and acidic residues" evidence="1">
    <location>
        <begin position="207"/>
        <end position="217"/>
    </location>
</feature>
<dbReference type="EMBL" id="LXQA010011983">
    <property type="protein sequence ID" value="MCH87332.1"/>
    <property type="molecule type" value="Genomic_DNA"/>
</dbReference>
<feature type="region of interest" description="Disordered" evidence="1">
    <location>
        <begin position="172"/>
        <end position="236"/>
    </location>
</feature>
<sequence length="381" mass="43381">DFNPRVQQNASAQVWVRFYGLSQEYWRPNILFAIASSIGTPICIDSVTAKPMIERTFGQFVRVLVDMDLSQTLRDKVLVERKGFAFFVDLDYENLPHFCSNCKVIGHHVGICKKLIYVEEENNDKDAREIRKPVKETNKVFVQKKDSRTEQRKDKEVINVESDNVEIVEPANLNNTDEGRVPASSKTLDTTPHKSMSQTNRFAALHDVTEEKSENSKLQKSTSNPATIQEKTNDKEKEIETVTDPVALFKEQDRMLEAELNADNIMNVNTSKATVTSSQSSFVNATEEQEKGSSSVSESLDATPDRVKSDMAFLNDSWANMVENEDEEARLMEQLEKDPTQPAENFQMKMCKGQKKSQKKQNQSSRDSYATRSRVTQKPFK</sequence>
<feature type="compositionally biased region" description="Polar residues" evidence="1">
    <location>
        <begin position="275"/>
        <end position="300"/>
    </location>
</feature>
<dbReference type="AlphaFoldDB" id="A0A392MIK6"/>
<dbReference type="InterPro" id="IPR040256">
    <property type="entry name" value="At4g02000-like"/>
</dbReference>
<feature type="region of interest" description="Disordered" evidence="1">
    <location>
        <begin position="275"/>
        <end position="304"/>
    </location>
</feature>
<dbReference type="PANTHER" id="PTHR31286:SF176">
    <property type="entry name" value="DUF4283 DOMAIN PROTEIN"/>
    <property type="match status" value="1"/>
</dbReference>
<feature type="compositionally biased region" description="Polar residues" evidence="1">
    <location>
        <begin position="366"/>
        <end position="381"/>
    </location>
</feature>
<proteinExistence type="predicted"/>
<feature type="compositionally biased region" description="Polar residues" evidence="1">
    <location>
        <begin position="184"/>
        <end position="201"/>
    </location>
</feature>
<protein>
    <recommendedName>
        <fullName evidence="4">DUF4283 domain protein</fullName>
    </recommendedName>
</protein>
<organism evidence="2 3">
    <name type="scientific">Trifolium medium</name>
    <dbReference type="NCBI Taxonomy" id="97028"/>
    <lineage>
        <taxon>Eukaryota</taxon>
        <taxon>Viridiplantae</taxon>
        <taxon>Streptophyta</taxon>
        <taxon>Embryophyta</taxon>
        <taxon>Tracheophyta</taxon>
        <taxon>Spermatophyta</taxon>
        <taxon>Magnoliopsida</taxon>
        <taxon>eudicotyledons</taxon>
        <taxon>Gunneridae</taxon>
        <taxon>Pentapetalae</taxon>
        <taxon>rosids</taxon>
        <taxon>fabids</taxon>
        <taxon>Fabales</taxon>
        <taxon>Fabaceae</taxon>
        <taxon>Papilionoideae</taxon>
        <taxon>50 kb inversion clade</taxon>
        <taxon>NPAAA clade</taxon>
        <taxon>Hologalegina</taxon>
        <taxon>IRL clade</taxon>
        <taxon>Trifolieae</taxon>
        <taxon>Trifolium</taxon>
    </lineage>
</organism>
<name>A0A392MIK6_9FABA</name>
<dbReference type="PANTHER" id="PTHR31286">
    <property type="entry name" value="GLYCINE-RICH CELL WALL STRUCTURAL PROTEIN 1.8-LIKE"/>
    <property type="match status" value="1"/>
</dbReference>